<dbReference type="FunFam" id="3.40.47.10:FF:000019">
    <property type="entry name" value="Polyketide synthase type I"/>
    <property type="match status" value="1"/>
</dbReference>
<dbReference type="SUPFAM" id="SSF53901">
    <property type="entry name" value="Thiolase-like"/>
    <property type="match status" value="2"/>
</dbReference>
<feature type="compositionally biased region" description="Polar residues" evidence="10">
    <location>
        <begin position="837"/>
        <end position="849"/>
    </location>
</feature>
<evidence type="ECO:0000256" key="5">
    <source>
        <dbReference type="ARBA" id="ARBA00022630"/>
    </source>
</evidence>
<dbReference type="SMART" id="SM00823">
    <property type="entry name" value="PKS_PP"/>
    <property type="match status" value="5"/>
</dbReference>
<dbReference type="PANTHER" id="PTHR43775">
    <property type="entry name" value="FATTY ACID SYNTHASE"/>
    <property type="match status" value="1"/>
</dbReference>
<dbReference type="InterPro" id="IPR020806">
    <property type="entry name" value="PKS_PP-bd"/>
</dbReference>
<feature type="region of interest" description="Disordered" evidence="10">
    <location>
        <begin position="824"/>
        <end position="849"/>
    </location>
</feature>
<dbReference type="GO" id="GO:0004312">
    <property type="term" value="F:fatty acid synthase activity"/>
    <property type="evidence" value="ECO:0007669"/>
    <property type="project" value="TreeGrafter"/>
</dbReference>
<dbReference type="InterPro" id="IPR020946">
    <property type="entry name" value="Flavin_mOase-like"/>
</dbReference>
<feature type="domain" description="Carrier" evidence="11">
    <location>
        <begin position="84"/>
        <end position="161"/>
    </location>
</feature>
<evidence type="ECO:0000313" key="14">
    <source>
        <dbReference type="Proteomes" id="UP000423413"/>
    </source>
</evidence>
<keyword evidence="7" id="KW-0274">FAD</keyword>
<proteinExistence type="inferred from homology"/>
<dbReference type="SUPFAM" id="SSF47336">
    <property type="entry name" value="ACP-like"/>
    <property type="match status" value="5"/>
</dbReference>
<dbReference type="EMBL" id="CP046441">
    <property type="protein sequence ID" value="QGT80913.1"/>
    <property type="molecule type" value="Genomic_DNA"/>
</dbReference>
<evidence type="ECO:0000256" key="10">
    <source>
        <dbReference type="SAM" id="MobiDB-lite"/>
    </source>
</evidence>
<keyword evidence="6" id="KW-0808">Transferase</keyword>
<dbReference type="InterPro" id="IPR020841">
    <property type="entry name" value="PKS_Beta-ketoAc_synthase_dom"/>
</dbReference>
<comment type="function">
    <text evidence="9">Involved in production of the polyketide antibiotic thailandamide.</text>
</comment>
<dbReference type="Gene3D" id="3.40.50.720">
    <property type="entry name" value="NAD(P)-binding Rossmann-like Domain"/>
    <property type="match status" value="1"/>
</dbReference>
<dbReference type="Gene3D" id="1.10.1200.10">
    <property type="entry name" value="ACP-like"/>
    <property type="match status" value="5"/>
</dbReference>
<accession>A0AAE6QFH0</accession>
<dbReference type="PROSITE" id="PS50075">
    <property type="entry name" value="CARRIER"/>
    <property type="match status" value="5"/>
</dbReference>
<dbReference type="Gene3D" id="1.10.1240.100">
    <property type="match status" value="2"/>
</dbReference>
<dbReference type="PROSITE" id="PS00012">
    <property type="entry name" value="PHOSPHOPANTETHEINE"/>
    <property type="match status" value="1"/>
</dbReference>
<dbReference type="InterPro" id="IPR020615">
    <property type="entry name" value="Thiolase_acyl_enz_int_AS"/>
</dbReference>
<dbReference type="PROSITE" id="PS00606">
    <property type="entry name" value="KS3_1"/>
    <property type="match status" value="2"/>
</dbReference>
<dbReference type="InterPro" id="IPR014030">
    <property type="entry name" value="Ketoacyl_synth_N"/>
</dbReference>
<dbReference type="GO" id="GO:0050661">
    <property type="term" value="F:NADP binding"/>
    <property type="evidence" value="ECO:0007669"/>
    <property type="project" value="InterPro"/>
</dbReference>
<dbReference type="GO" id="GO:0004315">
    <property type="term" value="F:3-oxoacyl-[acyl-carrier-protein] synthase activity"/>
    <property type="evidence" value="ECO:0007669"/>
    <property type="project" value="InterPro"/>
</dbReference>
<feature type="domain" description="Carrier" evidence="11">
    <location>
        <begin position="2571"/>
        <end position="2646"/>
    </location>
</feature>
<evidence type="ECO:0000256" key="9">
    <source>
        <dbReference type="ARBA" id="ARBA00054155"/>
    </source>
</evidence>
<evidence type="ECO:0000259" key="12">
    <source>
        <dbReference type="PROSITE" id="PS52004"/>
    </source>
</evidence>
<feature type="domain" description="Ketosynthase family 3 (KS3)" evidence="12">
    <location>
        <begin position="856"/>
        <end position="1277"/>
    </location>
</feature>
<dbReference type="InterPro" id="IPR000960">
    <property type="entry name" value="Flavin_mOase"/>
</dbReference>
<evidence type="ECO:0000259" key="11">
    <source>
        <dbReference type="PROSITE" id="PS50075"/>
    </source>
</evidence>
<comment type="pathway">
    <text evidence="1">Lipid metabolism; fatty acid biosynthesis.</text>
</comment>
<dbReference type="GO" id="GO:0004499">
    <property type="term" value="F:N,N-dimethylaniline monooxygenase activity"/>
    <property type="evidence" value="ECO:0007669"/>
    <property type="project" value="InterPro"/>
</dbReference>
<dbReference type="SMART" id="SM00825">
    <property type="entry name" value="PKS_KS"/>
    <property type="match status" value="2"/>
</dbReference>
<dbReference type="InterPro" id="IPR036736">
    <property type="entry name" value="ACP-like_sf"/>
</dbReference>
<dbReference type="InterPro" id="IPR006162">
    <property type="entry name" value="Ppantetheine_attach_site"/>
</dbReference>
<protein>
    <submittedName>
        <fullName evidence="13">SDR family NAD(P)-dependent oxidoreductase</fullName>
    </submittedName>
</protein>
<dbReference type="PROSITE" id="PS00098">
    <property type="entry name" value="THIOLASE_1"/>
    <property type="match status" value="1"/>
</dbReference>
<dbReference type="InterPro" id="IPR016039">
    <property type="entry name" value="Thiolase-like"/>
</dbReference>
<evidence type="ECO:0000256" key="6">
    <source>
        <dbReference type="ARBA" id="ARBA00022679"/>
    </source>
</evidence>
<dbReference type="InterPro" id="IPR009081">
    <property type="entry name" value="PP-bd_ACP"/>
</dbReference>
<gene>
    <name evidence="13" type="ORF">GMO17_06820</name>
</gene>
<dbReference type="InterPro" id="IPR013968">
    <property type="entry name" value="PKS_KR"/>
</dbReference>
<evidence type="ECO:0000256" key="3">
    <source>
        <dbReference type="ARBA" id="ARBA00022450"/>
    </source>
</evidence>
<organism evidence="13 14">
    <name type="scientific">Pseudomonas coronafaciens pv. coronafaciens</name>
    <dbReference type="NCBI Taxonomy" id="235275"/>
    <lineage>
        <taxon>Bacteria</taxon>
        <taxon>Pseudomonadati</taxon>
        <taxon>Pseudomonadota</taxon>
        <taxon>Gammaproteobacteria</taxon>
        <taxon>Pseudomonadales</taxon>
        <taxon>Pseudomonadaceae</taxon>
        <taxon>Pseudomonas</taxon>
        <taxon>Pseudomonas coronafaciens</taxon>
    </lineage>
</organism>
<reference evidence="13 14" key="1">
    <citation type="submission" date="2019-11" db="EMBL/GenBank/DDBJ databases">
        <title>Complete genome sequence of Pseudomonas syringae pv. coronafaciens isolate B19001 originated in imported oat cereal.</title>
        <authorList>
            <person name="Kim S.M."/>
            <person name="Lee B.C."/>
            <person name="Seo S.J."/>
            <person name="Lee J.E."/>
            <person name="Choi N.J."/>
            <person name="Park J.H."/>
        </authorList>
    </citation>
    <scope>NUCLEOTIDE SEQUENCE [LARGE SCALE GENOMIC DNA]</scope>
    <source>
        <strain evidence="13 14">B19001</strain>
    </source>
</reference>
<evidence type="ECO:0000256" key="1">
    <source>
        <dbReference type="ARBA" id="ARBA00005194"/>
    </source>
</evidence>
<evidence type="ECO:0000313" key="13">
    <source>
        <dbReference type="EMBL" id="QGT80913.1"/>
    </source>
</evidence>
<dbReference type="InterPro" id="IPR014031">
    <property type="entry name" value="Ketoacyl_synth_C"/>
</dbReference>
<dbReference type="Pfam" id="PF00109">
    <property type="entry name" value="ketoacyl-synt"/>
    <property type="match status" value="2"/>
</dbReference>
<dbReference type="GO" id="GO:0006633">
    <property type="term" value="P:fatty acid biosynthetic process"/>
    <property type="evidence" value="ECO:0007669"/>
    <property type="project" value="InterPro"/>
</dbReference>
<feature type="domain" description="Carrier" evidence="11">
    <location>
        <begin position="180"/>
        <end position="257"/>
    </location>
</feature>
<feature type="domain" description="Carrier" evidence="11">
    <location>
        <begin position="1"/>
        <end position="79"/>
    </location>
</feature>
<dbReference type="Pfam" id="PF02801">
    <property type="entry name" value="Ketoacyl-synt_C"/>
    <property type="match status" value="2"/>
</dbReference>
<dbReference type="Gene3D" id="3.40.47.10">
    <property type="match status" value="2"/>
</dbReference>
<dbReference type="Proteomes" id="UP000423413">
    <property type="component" value="Chromosome"/>
</dbReference>
<dbReference type="GO" id="GO:0005737">
    <property type="term" value="C:cytoplasm"/>
    <property type="evidence" value="ECO:0007669"/>
    <property type="project" value="TreeGrafter"/>
</dbReference>
<dbReference type="GO" id="GO:0005886">
    <property type="term" value="C:plasma membrane"/>
    <property type="evidence" value="ECO:0007669"/>
    <property type="project" value="TreeGrafter"/>
</dbReference>
<dbReference type="GO" id="GO:0071770">
    <property type="term" value="P:DIM/DIP cell wall layer assembly"/>
    <property type="evidence" value="ECO:0007669"/>
    <property type="project" value="TreeGrafter"/>
</dbReference>
<dbReference type="Pfam" id="PF00550">
    <property type="entry name" value="PP-binding"/>
    <property type="match status" value="5"/>
</dbReference>
<dbReference type="SMART" id="SM00822">
    <property type="entry name" value="PKS_KR"/>
    <property type="match status" value="1"/>
</dbReference>
<feature type="domain" description="Ketosynthase family 3 (KS3)" evidence="12">
    <location>
        <begin position="1545"/>
        <end position="1968"/>
    </location>
</feature>
<comment type="similarity">
    <text evidence="2">Belongs to the short-chain dehydrogenases/reductases (SDR) family.</text>
</comment>
<dbReference type="PANTHER" id="PTHR43775:SF37">
    <property type="entry name" value="SI:DKEY-61P9.11"/>
    <property type="match status" value="1"/>
</dbReference>
<dbReference type="Pfam" id="PF08659">
    <property type="entry name" value="KR"/>
    <property type="match status" value="1"/>
</dbReference>
<keyword evidence="8" id="KW-0560">Oxidoreductase</keyword>
<keyword evidence="5" id="KW-0285">Flavoprotein</keyword>
<dbReference type="GO" id="GO:0050660">
    <property type="term" value="F:flavin adenine dinucleotide binding"/>
    <property type="evidence" value="ECO:0007669"/>
    <property type="project" value="InterPro"/>
</dbReference>
<dbReference type="CDD" id="cd00833">
    <property type="entry name" value="PKS"/>
    <property type="match status" value="2"/>
</dbReference>
<name>A0AAE6QFH0_9PSED</name>
<dbReference type="PRINTS" id="PR00370">
    <property type="entry name" value="FMOXYGENASE"/>
</dbReference>
<evidence type="ECO:0000256" key="4">
    <source>
        <dbReference type="ARBA" id="ARBA00022553"/>
    </source>
</evidence>
<dbReference type="GO" id="GO:0031177">
    <property type="term" value="F:phosphopantetheine binding"/>
    <property type="evidence" value="ECO:0007669"/>
    <property type="project" value="InterPro"/>
</dbReference>
<dbReference type="InterPro" id="IPR036291">
    <property type="entry name" value="NAD(P)-bd_dom_sf"/>
</dbReference>
<dbReference type="Gene3D" id="3.50.50.60">
    <property type="entry name" value="FAD/NAD(P)-binding domain"/>
    <property type="match status" value="1"/>
</dbReference>
<keyword evidence="4" id="KW-0597">Phosphoprotein</keyword>
<dbReference type="SMART" id="SM01294">
    <property type="entry name" value="PKS_PP_betabranch"/>
    <property type="match status" value="1"/>
</dbReference>
<dbReference type="Pfam" id="PF00743">
    <property type="entry name" value="FMO-like"/>
    <property type="match status" value="1"/>
</dbReference>
<keyword evidence="3" id="KW-0596">Phosphopantetheine</keyword>
<sequence>MHMANNVATLVTQHLSQLLGLPISEISPDCALSDLGIDTVTLQRLMAALSTQLNISLGYQDIKAGRTVRSIITLLETKTQASTASPQSVEHQLMVLAARVTGWTVSDMTGDTALSDLGFDSIKLTVFGNLIREQFDIVLEPVAFLNHGTLAALSEHVSSKLVVAHPSRSDTTAVIGNAAATGDTLIERLIELTAGITGWASTDITPDSELSDLGFDSIKLTAFGSAITQAFGVVLAPVVFLEQTSLEALAAHVAVLMSAGEPRDEGIVQLPPARPEEVANLATPAPGRSAGQRLAPGSVVVVVGAGPGGLVTAKCLREDGMRPVILERTDRLGGTYVFRDDHKGGAYKSLKMQSSKHTFFFSDFPPPASTDLFPPVEQVNAYLHAYADHFGIRECLRFSHAVNDIARSGDGWVLNVKTPKGTIDLQADGVVLCTGSYWVPNVPEIAGAQEFSGQVLTADCYHDNSIFVGKKVLVIGGGVSGCDVASEASETAQSVHLASHNRLWILPSMLGFVPNELTASFVDRVLNDQLDESAFKARLAGVIPDYMRKLEASGLMPTGIPNNAIGRSDEIIARIDNGQVKVSAEIARFDQGGVWCEDGTYQPVDIVVYCTGYRESPTPFAPALSSTDFYQYTFLPEAPSLARMSVPYAVGKQKTVLASVLPFLELVARWYCGVITGRNSLPEAPDMQAWVTERSRSGQHPVVFDGWLESLRIALEIGAFPRPEEDWARYWELIGLPPLSALFRLVGPHAWPGAENALAAVKRQLFRGKRPAEHESLRLGVLKGLGGATLQKMVTQGQITESDLQAAALYQGQALTPALQRIGARDAQTSAPPPRSQPTVSVRADSQATAADGVDSQTIAIIGMAARIPGCKDLGEFRDLLERQGSVITQVPAQRWRWQDFDGNPQTEPGKTDAHYGSFITDVEAFCPAEYGLTDAQAMFLDPQARLLLDTCRELVESAGYGSDGLKGRDVGVMVGVQRQEFMAQLLNAPERFTPAVENGSFHGLMINRIAHHFDWRGGSYAVNAACASSLVAIHNAVEALRRKEIEVAVAGGVNFLMSPLSAIAERQQLSMSPGNTVRAFDQQADGTIIGEGCGLLLLKPLKAALADGDCVLGLIAGSAVGNNGRTLHELAPSPEGQAAVLKRALTRAGVEAASVDYVEGQGAATSLSDQAELHAYHRVFSAAHGSPGLTNAKANIGHLETASGVLGIIKTLMSMNTAHVPGIANLAQLNWPVQQPLAVRPVLQNETWVQHDPSRKVAVVHNFGAGGVNADVVLTSYESARNVEDQGPRLCVFSAHDEQLLRSHLKRLITCLQGSELALFGFEDVTVIDIAASLSRQRQRRTRFAVYAADKGQLLSYLEQRLSGDHGLAGQIEAAGVPIPSAVFAAAQSWMQHGRLELPAGGRVVPLPASPLAKKRLWPFDLPVPASHVATPAPERVELIHAVYGSTLQKVKGIASTLLTVDVDELDEHETFGYLGFSSVLLKQFATRLSAAFDIAVGPTVLFSTATLGKLTGWLEEQGVVPVQLPIRDPQTREASSQSAETQDDAIAIIGLAARLPGADNVETFGQNQLQGRNCIVQIPADRWQWQDYEGDPRRQKGKTNARWGGFISGVDQFAPEFFGILPFEAELMDPQHRLFLKTAWEAVWNAGMEPTALAGQSVGVFVGMQFQDYQQLLLNQGRLDAQTCTGNAQTMLPNRLSYLLDINGPSQVIDTACSSSLVAVHAAVQALRNQDCEMAIVGGSNLMLTPDIHIMGSQLGVLSPTGQCRTLDAGADGYVRGEGVGVVVLKSLASARRDGDPVVGVIRGSAVNHGGKSASLTAPNQQAQSALMVRALDDAGLSSDAISYVEMHGTGTELGDPIEVEAITAAFRARGTQRLAACALGSAKSNIGHLEAAAGMAGLINVLMAMRSGQLPGMSSFKSLNPYIQLGQTFEVQASTRAWADDGQGRVALVNSFGFGGTNASVVVSEPPRGYVPTHQPIAATPWNDRRFWIPGAPMVETEAASSPVTQEKHAVLETVAAGQPESLLALRPAWNPTPLQALQRKTLENRSVILVGRSSRDLATVHAALHARGAHSVTRLSLVDDEADPLARQYGTQCAMDDQLSLADPHSWATRLRAICLTSGNPDVLVVLADEQADASPLGPQTERWFHLCKMIVEGALPRSTALIFMAPPNSVATPAISALASLLQTVVQEGNNPQFMMLDVGCSLREPAGVKRLLEEIEHSAGAGWVAYLPDRVQRGLAVADLSASAEGSPPGWFKHKGVYLIPGGAGELGIQLASAIVSTFDATIAMVGRSPETGEIARRIQTLRALASTPTKVIYCQADITRLAQVEATVADVLRQFGRIDGVINLVTDHRDAFLYNKSWSDFQEVAAAKAVGTELLDRATAGLDLDLFAVFSSQAALGMAGGADYAYGCAYQNAFAARRHELQQQGRRRGRSLAVSWSRWEWDKYVTPEFDQWVVSLGYQFLNVSDGLAAWKLALASGEAELFLLKGDRQRILGGFDLELGSMTASRATKQPQAPTPPAVATIEPVVQVDTLLSGLSDDAIRALAKKWLDTPQPVAGTVESRDSQDSRDIGAELIEQLRRFLKVDQVDAHTDFRRLGIDSVIALQVVRELESLFEIDIPSVWLFKYPTVSALAAQIEEQRREVAR</sequence>
<dbReference type="InterPro" id="IPR018201">
    <property type="entry name" value="Ketoacyl_synth_AS"/>
</dbReference>
<evidence type="ECO:0000256" key="2">
    <source>
        <dbReference type="ARBA" id="ARBA00006484"/>
    </source>
</evidence>
<evidence type="ECO:0000256" key="8">
    <source>
        <dbReference type="ARBA" id="ARBA00023002"/>
    </source>
</evidence>
<dbReference type="InterPro" id="IPR050091">
    <property type="entry name" value="PKS_NRPS_Biosynth_Enz"/>
</dbReference>
<dbReference type="InterPro" id="IPR057326">
    <property type="entry name" value="KR_dom"/>
</dbReference>
<evidence type="ECO:0000256" key="7">
    <source>
        <dbReference type="ARBA" id="ARBA00022827"/>
    </source>
</evidence>
<dbReference type="SUPFAM" id="SSF51905">
    <property type="entry name" value="FAD/NAD(P)-binding domain"/>
    <property type="match status" value="2"/>
</dbReference>
<feature type="domain" description="Carrier" evidence="11">
    <location>
        <begin position="1446"/>
        <end position="1520"/>
    </location>
</feature>
<dbReference type="InterPro" id="IPR036188">
    <property type="entry name" value="FAD/NAD-bd_sf"/>
</dbReference>
<dbReference type="PROSITE" id="PS52004">
    <property type="entry name" value="KS3_2"/>
    <property type="match status" value="2"/>
</dbReference>
<dbReference type="SUPFAM" id="SSF51735">
    <property type="entry name" value="NAD(P)-binding Rossmann-fold domains"/>
    <property type="match status" value="1"/>
</dbReference>